<name>A0ABT4E0U4_9BACL</name>
<accession>A0ABT4E0U4</accession>
<keyword evidence="1" id="KW-1133">Transmembrane helix</keyword>
<sequence>MKKVFLAIYLVVVTFIGVVYVPVTVVWGQERKFVSEKYVPLWELQEAEHTIDNYLPVFELNYLRLVYELLIATLIVYTLYLIFKTEKS</sequence>
<keyword evidence="1" id="KW-0472">Membrane</keyword>
<dbReference type="Proteomes" id="UP001207626">
    <property type="component" value="Unassembled WGS sequence"/>
</dbReference>
<evidence type="ECO:0000313" key="3">
    <source>
        <dbReference type="Proteomes" id="UP001207626"/>
    </source>
</evidence>
<keyword evidence="3" id="KW-1185">Reference proteome</keyword>
<evidence type="ECO:0000313" key="2">
    <source>
        <dbReference type="EMBL" id="MCY9523100.1"/>
    </source>
</evidence>
<proteinExistence type="predicted"/>
<evidence type="ECO:0008006" key="4">
    <source>
        <dbReference type="Google" id="ProtNLM"/>
    </source>
</evidence>
<gene>
    <name evidence="2" type="ORF">M5X09_26215</name>
</gene>
<evidence type="ECO:0000256" key="1">
    <source>
        <dbReference type="SAM" id="Phobius"/>
    </source>
</evidence>
<reference evidence="2 3" key="1">
    <citation type="submission" date="2022-05" db="EMBL/GenBank/DDBJ databases">
        <title>Genome Sequencing of Bee-Associated Microbes.</title>
        <authorList>
            <person name="Dunlap C."/>
        </authorList>
    </citation>
    <scope>NUCLEOTIDE SEQUENCE [LARGE SCALE GENOMIC DNA]</scope>
    <source>
        <strain evidence="2 3">NRRL NRS-1438</strain>
    </source>
</reference>
<dbReference type="RefSeq" id="WP_268601731.1">
    <property type="nucleotide sequence ID" value="NZ_JAMDLV010000083.1"/>
</dbReference>
<protein>
    <recommendedName>
        <fullName evidence="4">DUF4306 domain-containing protein</fullName>
    </recommendedName>
</protein>
<keyword evidence="1" id="KW-0812">Transmembrane</keyword>
<feature type="transmembrane region" description="Helical" evidence="1">
    <location>
        <begin position="7"/>
        <end position="28"/>
    </location>
</feature>
<organism evidence="2 3">
    <name type="scientific">Paenibacillus apiarius</name>
    <dbReference type="NCBI Taxonomy" id="46240"/>
    <lineage>
        <taxon>Bacteria</taxon>
        <taxon>Bacillati</taxon>
        <taxon>Bacillota</taxon>
        <taxon>Bacilli</taxon>
        <taxon>Bacillales</taxon>
        <taxon>Paenibacillaceae</taxon>
        <taxon>Paenibacillus</taxon>
    </lineage>
</organism>
<comment type="caution">
    <text evidence="2">The sequence shown here is derived from an EMBL/GenBank/DDBJ whole genome shotgun (WGS) entry which is preliminary data.</text>
</comment>
<dbReference type="EMBL" id="JAMDLW010000059">
    <property type="protein sequence ID" value="MCY9523100.1"/>
    <property type="molecule type" value="Genomic_DNA"/>
</dbReference>
<feature type="transmembrane region" description="Helical" evidence="1">
    <location>
        <begin position="65"/>
        <end position="83"/>
    </location>
</feature>